<protein>
    <recommendedName>
        <fullName evidence="2">CN hydrolase domain-containing protein</fullName>
    </recommendedName>
</protein>
<dbReference type="PANTHER" id="PTHR11750:SF26">
    <property type="entry name" value="PROTEIN N-TERMINAL AMIDASE"/>
    <property type="match status" value="1"/>
</dbReference>
<evidence type="ECO:0000256" key="1">
    <source>
        <dbReference type="SAM" id="MobiDB-lite"/>
    </source>
</evidence>
<dbReference type="InterPro" id="IPR003010">
    <property type="entry name" value="C-N_Hydrolase"/>
</dbReference>
<sequence>MAIRVAMVQFAPKMGEVQHNIDKATKILEKIEPGTVDLVCLPEMIFTGYAYPNAPSIKPYLEDPGAGPTSKFCAELSKRLRCHVVAGYPEALGKDEPRDVIVMGDYVHEEVGANSAILYSPDGTLLGNYRKTNPFETDMTWAKPGTGFATYQLPHPLHTMVLGICMDLNAQPPALWTLEDGPYEIAQHCLDKKANVLVLLNAWLDSCREFDDATDWSTLNFWAARLRPLWARSEDIEDEGGDEEEPSQREDSEPRETTVIICNRTGSENDKRFAGTSAVFSMRKGSGRPKLVYAMDRTTEGVEIWTSIPDD</sequence>
<dbReference type="OrthoDB" id="201515at2759"/>
<accession>A0A0C3PPL8</accession>
<dbReference type="SUPFAM" id="SSF56317">
    <property type="entry name" value="Carbon-nitrogen hydrolase"/>
    <property type="match status" value="1"/>
</dbReference>
<dbReference type="GO" id="GO:0070773">
    <property type="term" value="F:protein-N-terminal glutamine amidohydrolase activity"/>
    <property type="evidence" value="ECO:0007669"/>
    <property type="project" value="InterPro"/>
</dbReference>
<feature type="domain" description="CN hydrolase" evidence="2">
    <location>
        <begin position="3"/>
        <end position="310"/>
    </location>
</feature>
<feature type="region of interest" description="Disordered" evidence="1">
    <location>
        <begin position="235"/>
        <end position="257"/>
    </location>
</feature>
<dbReference type="GO" id="GO:0008418">
    <property type="term" value="F:protein-N-terminal asparagine amidohydrolase activity"/>
    <property type="evidence" value="ECO:0007669"/>
    <property type="project" value="InterPro"/>
</dbReference>
<dbReference type="Pfam" id="PF00795">
    <property type="entry name" value="CN_hydrolase"/>
    <property type="match status" value="1"/>
</dbReference>
<evidence type="ECO:0000313" key="3">
    <source>
        <dbReference type="EMBL" id="KIP08928.1"/>
    </source>
</evidence>
<dbReference type="InterPro" id="IPR036526">
    <property type="entry name" value="C-N_Hydrolase_sf"/>
</dbReference>
<dbReference type="HOGENOM" id="CLU_009854_1_1_1"/>
<dbReference type="EMBL" id="KN840472">
    <property type="protein sequence ID" value="KIP08928.1"/>
    <property type="molecule type" value="Genomic_DNA"/>
</dbReference>
<gene>
    <name evidence="3" type="ORF">PHLGIDRAFT_23215</name>
</gene>
<dbReference type="STRING" id="745531.A0A0C3PPL8"/>
<dbReference type="AlphaFoldDB" id="A0A0C3PPL8"/>
<name>A0A0C3PPL8_PHLG1</name>
<evidence type="ECO:0000259" key="2">
    <source>
        <dbReference type="PROSITE" id="PS50263"/>
    </source>
</evidence>
<dbReference type="PROSITE" id="PS50263">
    <property type="entry name" value="CN_HYDROLASE"/>
    <property type="match status" value="1"/>
</dbReference>
<evidence type="ECO:0000313" key="4">
    <source>
        <dbReference type="Proteomes" id="UP000053257"/>
    </source>
</evidence>
<feature type="compositionally biased region" description="Acidic residues" evidence="1">
    <location>
        <begin position="235"/>
        <end position="245"/>
    </location>
</feature>
<proteinExistence type="predicted"/>
<dbReference type="Gene3D" id="3.60.110.10">
    <property type="entry name" value="Carbon-nitrogen hydrolase"/>
    <property type="match status" value="1"/>
</dbReference>
<feature type="compositionally biased region" description="Basic and acidic residues" evidence="1">
    <location>
        <begin position="246"/>
        <end position="256"/>
    </location>
</feature>
<dbReference type="InterPro" id="IPR039703">
    <property type="entry name" value="Nta1"/>
</dbReference>
<reference evidence="3 4" key="1">
    <citation type="journal article" date="2014" name="PLoS Genet.">
        <title>Analysis of the Phlebiopsis gigantea genome, transcriptome and secretome provides insight into its pioneer colonization strategies of wood.</title>
        <authorList>
            <person name="Hori C."/>
            <person name="Ishida T."/>
            <person name="Igarashi K."/>
            <person name="Samejima M."/>
            <person name="Suzuki H."/>
            <person name="Master E."/>
            <person name="Ferreira P."/>
            <person name="Ruiz-Duenas F.J."/>
            <person name="Held B."/>
            <person name="Canessa P."/>
            <person name="Larrondo L.F."/>
            <person name="Schmoll M."/>
            <person name="Druzhinina I.S."/>
            <person name="Kubicek C.P."/>
            <person name="Gaskell J.A."/>
            <person name="Kersten P."/>
            <person name="St John F."/>
            <person name="Glasner J."/>
            <person name="Sabat G."/>
            <person name="Splinter BonDurant S."/>
            <person name="Syed K."/>
            <person name="Yadav J."/>
            <person name="Mgbeahuruike A.C."/>
            <person name="Kovalchuk A."/>
            <person name="Asiegbu F.O."/>
            <person name="Lackner G."/>
            <person name="Hoffmeister D."/>
            <person name="Rencoret J."/>
            <person name="Gutierrez A."/>
            <person name="Sun H."/>
            <person name="Lindquist E."/>
            <person name="Barry K."/>
            <person name="Riley R."/>
            <person name="Grigoriev I.V."/>
            <person name="Henrissat B."/>
            <person name="Kues U."/>
            <person name="Berka R.M."/>
            <person name="Martinez A.T."/>
            <person name="Covert S.F."/>
            <person name="Blanchette R.A."/>
            <person name="Cullen D."/>
        </authorList>
    </citation>
    <scope>NUCLEOTIDE SEQUENCE [LARGE SCALE GENOMIC DNA]</scope>
    <source>
        <strain evidence="3 4">11061_1 CR5-6</strain>
    </source>
</reference>
<dbReference type="GO" id="GO:0030163">
    <property type="term" value="P:protein catabolic process"/>
    <property type="evidence" value="ECO:0007669"/>
    <property type="project" value="TreeGrafter"/>
</dbReference>
<dbReference type="Proteomes" id="UP000053257">
    <property type="component" value="Unassembled WGS sequence"/>
</dbReference>
<organism evidence="3 4">
    <name type="scientific">Phlebiopsis gigantea (strain 11061_1 CR5-6)</name>
    <name type="common">White-rot fungus</name>
    <name type="synonym">Peniophora gigantea</name>
    <dbReference type="NCBI Taxonomy" id="745531"/>
    <lineage>
        <taxon>Eukaryota</taxon>
        <taxon>Fungi</taxon>
        <taxon>Dikarya</taxon>
        <taxon>Basidiomycota</taxon>
        <taxon>Agaricomycotina</taxon>
        <taxon>Agaricomycetes</taxon>
        <taxon>Polyporales</taxon>
        <taxon>Phanerochaetaceae</taxon>
        <taxon>Phlebiopsis</taxon>
    </lineage>
</organism>
<dbReference type="PANTHER" id="PTHR11750">
    <property type="entry name" value="PROTEIN N-TERMINAL AMIDASE"/>
    <property type="match status" value="1"/>
</dbReference>
<keyword evidence="4" id="KW-1185">Reference proteome</keyword>